<dbReference type="STRING" id="716816.BST96_06095"/>
<evidence type="ECO:0000313" key="4">
    <source>
        <dbReference type="Proteomes" id="UP000193450"/>
    </source>
</evidence>
<dbReference type="OrthoDB" id="9807486at2"/>
<gene>
    <name evidence="3" type="ORF">BST96_06095</name>
</gene>
<proteinExistence type="inferred from homology"/>
<accession>A0A1X9N6I9</accession>
<dbReference type="GO" id="GO:0005829">
    <property type="term" value="C:cytosol"/>
    <property type="evidence" value="ECO:0007669"/>
    <property type="project" value="TreeGrafter"/>
</dbReference>
<sequence>MDNMTSLKDHFLIAMPSIGDGIFAHSITYICEHNEQGAMGIVINHPLDLSLDEIFEHLEIDNIQTPHSDQILAGGPVHMDRGFVLHRNTETHWDSTISVSDQIALTTSQDILTAIAHDEGPSDSIVALGYAGWSEGQLESELADNAWLTAPADSDILFNTPIEHRAKAAAAKMGVDLALISPTAGHA</sequence>
<dbReference type="SUPFAM" id="SSF143456">
    <property type="entry name" value="VC0467-like"/>
    <property type="match status" value="1"/>
</dbReference>
<comment type="similarity">
    <text evidence="1 2">Belongs to the UPF0301 (AlgH) family.</text>
</comment>
<name>A0A1X9N6I9_9GAMM</name>
<dbReference type="InterPro" id="IPR003774">
    <property type="entry name" value="AlgH-like"/>
</dbReference>
<evidence type="ECO:0000313" key="3">
    <source>
        <dbReference type="EMBL" id="ARN73720.1"/>
    </source>
</evidence>
<dbReference type="PANTHER" id="PTHR30327">
    <property type="entry name" value="UNCHARACTERIZED PROTEIN YQGE"/>
    <property type="match status" value="1"/>
</dbReference>
<dbReference type="HAMAP" id="MF_00758">
    <property type="entry name" value="UPF0301"/>
    <property type="match status" value="1"/>
</dbReference>
<keyword evidence="4" id="KW-1185">Reference proteome</keyword>
<dbReference type="EMBL" id="CP019343">
    <property type="protein sequence ID" value="ARN73720.1"/>
    <property type="molecule type" value="Genomic_DNA"/>
</dbReference>
<dbReference type="NCBIfam" id="NF001266">
    <property type="entry name" value="PRK00228.1-1"/>
    <property type="match status" value="1"/>
</dbReference>
<organism evidence="3 4">
    <name type="scientific">Oceanicoccus sagamiensis</name>
    <dbReference type="NCBI Taxonomy" id="716816"/>
    <lineage>
        <taxon>Bacteria</taxon>
        <taxon>Pseudomonadati</taxon>
        <taxon>Pseudomonadota</taxon>
        <taxon>Gammaproteobacteria</taxon>
        <taxon>Cellvibrionales</taxon>
        <taxon>Spongiibacteraceae</taxon>
        <taxon>Oceanicoccus</taxon>
    </lineage>
</organism>
<protein>
    <recommendedName>
        <fullName evidence="2">UPF0301 protein BST96_06095</fullName>
    </recommendedName>
</protein>
<dbReference type="PANTHER" id="PTHR30327:SF1">
    <property type="entry name" value="UPF0301 PROTEIN YQGE"/>
    <property type="match status" value="1"/>
</dbReference>
<dbReference type="Proteomes" id="UP000193450">
    <property type="component" value="Chromosome"/>
</dbReference>
<dbReference type="AlphaFoldDB" id="A0A1X9N6I9"/>
<evidence type="ECO:0000256" key="2">
    <source>
        <dbReference type="HAMAP-Rule" id="MF_00758"/>
    </source>
</evidence>
<evidence type="ECO:0000256" key="1">
    <source>
        <dbReference type="ARBA" id="ARBA00009600"/>
    </source>
</evidence>
<dbReference type="KEGG" id="osg:BST96_06095"/>
<dbReference type="Pfam" id="PF02622">
    <property type="entry name" value="DUF179"/>
    <property type="match status" value="1"/>
</dbReference>
<reference evidence="3 4" key="1">
    <citation type="submission" date="2016-11" db="EMBL/GenBank/DDBJ databases">
        <title>Trade-off between light-utilization and light-protection in marine flavobacteria.</title>
        <authorList>
            <person name="Kumagai Y."/>
        </authorList>
    </citation>
    <scope>NUCLEOTIDE SEQUENCE [LARGE SCALE GENOMIC DNA]</scope>
    <source>
        <strain evidence="3 4">NBRC 107125</strain>
    </source>
</reference>
<dbReference type="Gene3D" id="3.40.1740.10">
    <property type="entry name" value="VC0467-like"/>
    <property type="match status" value="1"/>
</dbReference>